<comment type="caution">
    <text evidence="5">The sequence shown here is derived from an EMBL/GenBank/DDBJ whole genome shotgun (WGS) entry which is preliminary data.</text>
</comment>
<feature type="domain" description="Glabrous enhancer-binding protein-like C-terminal" evidence="4">
    <location>
        <begin position="309"/>
        <end position="358"/>
    </location>
</feature>
<feature type="compositionally biased region" description="Low complexity" evidence="2">
    <location>
        <begin position="255"/>
        <end position="265"/>
    </location>
</feature>
<dbReference type="Pfam" id="PF04504">
    <property type="entry name" value="GeBP-like_DBD"/>
    <property type="match status" value="1"/>
</dbReference>
<accession>A0AAW0KZ17</accession>
<dbReference type="PANTHER" id="PTHR31662:SF33">
    <property type="entry name" value="DNA-BINDING STOREKEEPER PROTEIN TRANSCRIPTIONAL REGULATOR-LIKE PROTEIN"/>
    <property type="match status" value="1"/>
</dbReference>
<gene>
    <name evidence="5" type="ORF">CFP56_012163</name>
</gene>
<dbReference type="GO" id="GO:0006355">
    <property type="term" value="P:regulation of DNA-templated transcription"/>
    <property type="evidence" value="ECO:0007669"/>
    <property type="project" value="InterPro"/>
</dbReference>
<dbReference type="PANTHER" id="PTHR31662">
    <property type="entry name" value="BNAANNG10740D PROTEIN-RELATED"/>
    <property type="match status" value="1"/>
</dbReference>
<dbReference type="AlphaFoldDB" id="A0AAW0KZ17"/>
<feature type="compositionally biased region" description="Low complexity" evidence="2">
    <location>
        <begin position="68"/>
        <end position="77"/>
    </location>
</feature>
<feature type="domain" description="Glabrous enhancer-binding protein-like DBD" evidence="3">
    <location>
        <begin position="127"/>
        <end position="221"/>
    </location>
</feature>
<dbReference type="EMBL" id="PKMF04000200">
    <property type="protein sequence ID" value="KAK7843566.1"/>
    <property type="molecule type" value="Genomic_DNA"/>
</dbReference>
<feature type="compositionally biased region" description="Acidic residues" evidence="2">
    <location>
        <begin position="18"/>
        <end position="44"/>
    </location>
</feature>
<proteinExistence type="inferred from homology"/>
<dbReference type="InterPro" id="IPR053933">
    <property type="entry name" value="GeBP-like_C"/>
</dbReference>
<dbReference type="InterPro" id="IPR053932">
    <property type="entry name" value="GeBP-like_DBD"/>
</dbReference>
<feature type="compositionally biased region" description="Basic and acidic residues" evidence="2">
    <location>
        <begin position="112"/>
        <end position="126"/>
    </location>
</feature>
<dbReference type="GO" id="GO:0005634">
    <property type="term" value="C:nucleus"/>
    <property type="evidence" value="ECO:0007669"/>
    <property type="project" value="TreeGrafter"/>
</dbReference>
<organism evidence="5 6">
    <name type="scientific">Quercus suber</name>
    <name type="common">Cork oak</name>
    <dbReference type="NCBI Taxonomy" id="58331"/>
    <lineage>
        <taxon>Eukaryota</taxon>
        <taxon>Viridiplantae</taxon>
        <taxon>Streptophyta</taxon>
        <taxon>Embryophyta</taxon>
        <taxon>Tracheophyta</taxon>
        <taxon>Spermatophyta</taxon>
        <taxon>Magnoliopsida</taxon>
        <taxon>eudicotyledons</taxon>
        <taxon>Gunneridae</taxon>
        <taxon>Pentapetalae</taxon>
        <taxon>rosids</taxon>
        <taxon>fabids</taxon>
        <taxon>Fagales</taxon>
        <taxon>Fagaceae</taxon>
        <taxon>Quercus</taxon>
    </lineage>
</organism>
<name>A0AAW0KZ17_QUESU</name>
<evidence type="ECO:0000256" key="2">
    <source>
        <dbReference type="SAM" id="MobiDB-lite"/>
    </source>
</evidence>
<feature type="region of interest" description="Disordered" evidence="2">
    <location>
        <begin position="230"/>
        <end position="265"/>
    </location>
</feature>
<evidence type="ECO:0000259" key="3">
    <source>
        <dbReference type="Pfam" id="PF04504"/>
    </source>
</evidence>
<keyword evidence="6" id="KW-1185">Reference proteome</keyword>
<comment type="similarity">
    <text evidence="1">Belongs to the GeBP family.</text>
</comment>
<reference evidence="5 6" key="1">
    <citation type="journal article" date="2018" name="Sci. Data">
        <title>The draft genome sequence of cork oak.</title>
        <authorList>
            <person name="Ramos A.M."/>
            <person name="Usie A."/>
            <person name="Barbosa P."/>
            <person name="Barros P.M."/>
            <person name="Capote T."/>
            <person name="Chaves I."/>
            <person name="Simoes F."/>
            <person name="Abreu I."/>
            <person name="Carrasquinho I."/>
            <person name="Faro C."/>
            <person name="Guimaraes J.B."/>
            <person name="Mendonca D."/>
            <person name="Nobrega F."/>
            <person name="Rodrigues L."/>
            <person name="Saibo N.J.M."/>
            <person name="Varela M.C."/>
            <person name="Egas C."/>
            <person name="Matos J."/>
            <person name="Miguel C.M."/>
            <person name="Oliveira M.M."/>
            <person name="Ricardo C.P."/>
            <person name="Goncalves S."/>
        </authorList>
    </citation>
    <scope>NUCLEOTIDE SEQUENCE [LARGE SCALE GENOMIC DNA]</scope>
    <source>
        <strain evidence="6">cv. HL8</strain>
    </source>
</reference>
<evidence type="ECO:0000313" key="5">
    <source>
        <dbReference type="EMBL" id="KAK7843566.1"/>
    </source>
</evidence>
<dbReference type="Proteomes" id="UP000237347">
    <property type="component" value="Unassembled WGS sequence"/>
</dbReference>
<feature type="compositionally biased region" description="Basic and acidic residues" evidence="2">
    <location>
        <begin position="199"/>
        <end position="212"/>
    </location>
</feature>
<dbReference type="InterPro" id="IPR007592">
    <property type="entry name" value="GEBP"/>
</dbReference>
<protein>
    <submittedName>
        <fullName evidence="5">Transcription factor</fullName>
    </submittedName>
</protein>
<dbReference type="Pfam" id="PF22757">
    <property type="entry name" value="GeBP-like_C"/>
    <property type="match status" value="1"/>
</dbReference>
<evidence type="ECO:0000259" key="4">
    <source>
        <dbReference type="Pfam" id="PF22757"/>
    </source>
</evidence>
<feature type="compositionally biased region" description="Basic and acidic residues" evidence="2">
    <location>
        <begin position="230"/>
        <end position="254"/>
    </location>
</feature>
<feature type="region of interest" description="Disordered" evidence="2">
    <location>
        <begin position="1"/>
        <end position="127"/>
    </location>
</feature>
<feature type="region of interest" description="Disordered" evidence="2">
    <location>
        <begin position="188"/>
        <end position="212"/>
    </location>
</feature>
<sequence>MAPKRPSHLDDPPAASSSEEEEEETSSEDEEDEEEEEGESSSEEEEHKAEAAKIDSLPSTPATKPRSKPSSARSSATTKKRPNGEAEATPSKRVKKKDPEPKSQDVVVSPSEDSKKGGGGGDEKKLFQRLWSDENEIELLKGMLDYTALRGADPAADAAAFFEFVKKSLHVEVTKAQLVDKMKRLRKKYNNNAGRGKKGKDPTFSKPHEQKTYELSKKIWGSVEAATETEKAKDINNGKAKAKDNKNGKAKAKDNNNNNKNQKGNSLIRSLKEELTESSPVLYKYGEKMEIDGDSGSGSCLNGMLRFHKNVWLDERVIKRGLELIDEEKKVELEERWKEVELAELEVYVKQTELIKDQARLILEAYKDH</sequence>
<evidence type="ECO:0000256" key="1">
    <source>
        <dbReference type="ARBA" id="ARBA00010820"/>
    </source>
</evidence>
<evidence type="ECO:0000313" key="6">
    <source>
        <dbReference type="Proteomes" id="UP000237347"/>
    </source>
</evidence>